<feature type="compositionally biased region" description="Polar residues" evidence="1">
    <location>
        <begin position="345"/>
        <end position="363"/>
    </location>
</feature>
<feature type="region of interest" description="Disordered" evidence="1">
    <location>
        <begin position="1979"/>
        <end position="2000"/>
    </location>
</feature>
<feature type="compositionally biased region" description="Polar residues" evidence="1">
    <location>
        <begin position="1984"/>
        <end position="2000"/>
    </location>
</feature>
<feature type="region of interest" description="Disordered" evidence="1">
    <location>
        <begin position="1323"/>
        <end position="1371"/>
    </location>
</feature>
<reference key="2">
    <citation type="submission" date="2011-10" db="EMBL/GenBank/DDBJ databases">
        <title>The genome and transcriptome sequence of Clonorchis sinensis provide insights into the carcinogenic liver fluke.</title>
        <authorList>
            <person name="Wang X."/>
            <person name="Huang Y."/>
            <person name="Chen W."/>
            <person name="Liu H."/>
            <person name="Guo L."/>
            <person name="Chen Y."/>
            <person name="Luo F."/>
            <person name="Zhou W."/>
            <person name="Sun J."/>
            <person name="Mao Q."/>
            <person name="Liang P."/>
            <person name="Zhou C."/>
            <person name="Tian Y."/>
            <person name="Men J."/>
            <person name="Lv X."/>
            <person name="Huang L."/>
            <person name="Zhou J."/>
            <person name="Hu Y."/>
            <person name="Li R."/>
            <person name="Zhang F."/>
            <person name="Lei H."/>
            <person name="Li X."/>
            <person name="Hu X."/>
            <person name="Liang C."/>
            <person name="Xu J."/>
            <person name="Wu Z."/>
            <person name="Yu X."/>
        </authorList>
    </citation>
    <scope>NUCLEOTIDE SEQUENCE</scope>
    <source>
        <strain>Henan</strain>
    </source>
</reference>
<evidence type="ECO:0000256" key="1">
    <source>
        <dbReference type="SAM" id="MobiDB-lite"/>
    </source>
</evidence>
<feature type="compositionally biased region" description="Polar residues" evidence="1">
    <location>
        <begin position="1225"/>
        <end position="1256"/>
    </location>
</feature>
<evidence type="ECO:0000313" key="2">
    <source>
        <dbReference type="EMBL" id="GAA53481.1"/>
    </source>
</evidence>
<feature type="region of interest" description="Disordered" evidence="1">
    <location>
        <begin position="546"/>
        <end position="566"/>
    </location>
</feature>
<feature type="region of interest" description="Disordered" evidence="1">
    <location>
        <begin position="1588"/>
        <end position="1614"/>
    </location>
</feature>
<feature type="compositionally biased region" description="Polar residues" evidence="1">
    <location>
        <begin position="1593"/>
        <end position="1614"/>
    </location>
</feature>
<feature type="region of interest" description="Disordered" evidence="1">
    <location>
        <begin position="901"/>
        <end position="975"/>
    </location>
</feature>
<feature type="region of interest" description="Disordered" evidence="1">
    <location>
        <begin position="1193"/>
        <end position="1293"/>
    </location>
</feature>
<feature type="compositionally biased region" description="Polar residues" evidence="1">
    <location>
        <begin position="2575"/>
        <end position="2587"/>
    </location>
</feature>
<feature type="region of interest" description="Disordered" evidence="1">
    <location>
        <begin position="2544"/>
        <end position="2587"/>
    </location>
</feature>
<name>G7YKJ9_CLOSI</name>
<feature type="compositionally biased region" description="Low complexity" evidence="1">
    <location>
        <begin position="964"/>
        <end position="975"/>
    </location>
</feature>
<feature type="compositionally biased region" description="Basic and acidic residues" evidence="1">
    <location>
        <begin position="1746"/>
        <end position="1769"/>
    </location>
</feature>
<protein>
    <submittedName>
        <fullName evidence="2">Uncharacterized protein</fullName>
    </submittedName>
</protein>
<feature type="region of interest" description="Disordered" evidence="1">
    <location>
        <begin position="1140"/>
        <end position="1172"/>
    </location>
</feature>
<feature type="compositionally biased region" description="Polar residues" evidence="1">
    <location>
        <begin position="1323"/>
        <end position="1333"/>
    </location>
</feature>
<proteinExistence type="predicted"/>
<feature type="region of interest" description="Disordered" evidence="1">
    <location>
        <begin position="1954"/>
        <end position="1973"/>
    </location>
</feature>
<reference evidence="2" key="1">
    <citation type="journal article" date="2011" name="Genome Biol.">
        <title>The draft genome of the carcinogenic human liver fluke Clonorchis sinensis.</title>
        <authorList>
            <person name="Wang X."/>
            <person name="Chen W."/>
            <person name="Huang Y."/>
            <person name="Sun J."/>
            <person name="Men J."/>
            <person name="Liu H."/>
            <person name="Luo F."/>
            <person name="Guo L."/>
            <person name="Lv X."/>
            <person name="Deng C."/>
            <person name="Zhou C."/>
            <person name="Fan Y."/>
            <person name="Li X."/>
            <person name="Huang L."/>
            <person name="Hu Y."/>
            <person name="Liang C."/>
            <person name="Hu X."/>
            <person name="Xu J."/>
            <person name="Yu X."/>
        </authorList>
    </citation>
    <scope>NUCLEOTIDE SEQUENCE [LARGE SCALE GENOMIC DNA]</scope>
    <source>
        <strain evidence="2">Henan</strain>
    </source>
</reference>
<feature type="compositionally biased region" description="Polar residues" evidence="1">
    <location>
        <begin position="921"/>
        <end position="932"/>
    </location>
</feature>
<feature type="region of interest" description="Disordered" evidence="1">
    <location>
        <begin position="345"/>
        <end position="364"/>
    </location>
</feature>
<dbReference type="EMBL" id="DF143506">
    <property type="protein sequence ID" value="GAA53481.1"/>
    <property type="molecule type" value="Genomic_DNA"/>
</dbReference>
<organism evidence="2 3">
    <name type="scientific">Clonorchis sinensis</name>
    <name type="common">Chinese liver fluke</name>
    <dbReference type="NCBI Taxonomy" id="79923"/>
    <lineage>
        <taxon>Eukaryota</taxon>
        <taxon>Metazoa</taxon>
        <taxon>Spiralia</taxon>
        <taxon>Lophotrochozoa</taxon>
        <taxon>Platyhelminthes</taxon>
        <taxon>Trematoda</taxon>
        <taxon>Digenea</taxon>
        <taxon>Opisthorchiida</taxon>
        <taxon>Opisthorchiata</taxon>
        <taxon>Opisthorchiidae</taxon>
        <taxon>Clonorchis</taxon>
    </lineage>
</organism>
<sequence>MINPPKRSYNFNTGLGCFTNSSSTAVCDSHSATLYSPMTTAIAGRQVNTNHLTTRPSSLPAYSGGINDGAPFVDREVDAMDTTLDLFCRRTGGISSPFSIGGPSSPLGLLISQTELNYCDARSTSTLATPPAAYGQDLPDEHQDSLDVTVGPLSQNSLPLAVNVSDGRNSLSSTISTQVTSNASTNPVLHTQINTDHLSEKNGTRADVVTTSSTATLLSTTTTDNSNREPPNTLTVHFPDLCARPDGTSFCLDLTKRFLLPATAGAKPWDRHLHLTDVIVMLVNQTGRIVYHKCHFSGASPLPQDPLSYFHHKSWDDFVHPTYADLWSRHQTKALEEGRLVHPTNMVSSSDGLSHPDISTSSAGGVEEDASVRILDCPDYRVQFGNQSFWVHTFSLPASKELPRGVATWTSVHVDGAAGENGSPDTFVVHYHRLYRECPPLEVSVGFSQSTGDCLSIRATLPMATSAATRLEMRESMLVSPSLSYTSTVDGIDDLDEHLPTTTYLYHHHPCSQTHDVDHHPKSAHVQHQHSGVNNDLFDSHGPTVTYHHHHHGHHHHHHHHHLPQTPIPVTQSNNVSPPICISPVKPMTLASGGTHTAISFPDPTAVINLDSLDQNVKHPHCHYHPHYHRHHQGHGLGHHHHHHIRHHSVTHNHVNIPVNKENTIMTMTNGGETVPKKTLTSVPTTSTRDLKRVMHLSTSKEHNGPAEQNELYRAPAGGAQSMFGSVDRHRVNTDSSVGSPFQTGQPTCLVANREPQSDRSRTGQLHPATPPRCSPNSAGQFTISLPTTSPASSVHKKEHGERVMQLQHLLPPEAIQKIRQIWKDIFGAGMARSDDRSLLSLGSISSGPASRAQPGGALREHFARRVRQIVRQYLGPNALVTTKQTRTITPNVSVTVAQALTEETKPADPFSGPNGRDENTSNGSAITTPRPSATPAETAPLNNNNNSGSHLPTVPVTGGSNATSTSQPVTPTSQGLQTIVVQSSVGSNESQDSKTQETKIPLVTSTCTTTVTNVTSSPMVDFKSTSNLSSESRQAYSQLPASIPQPPPNMCVTDLQAARRASGNSKCCMLEWLLSEEADLDLLPASFYDSKPGPSSIPSVATAPSVKPTEIGSSALTIGTHSVVTANNNTGVLPQYSCSSTSHLPPSSVGPTASAPPCDSTSKQPLSIQLPTTIPTPTTFCQSVLVSPVTPASLGSDSSRPLLGSPTTTITHPPCPTRELDQSGPASQPTPNRHTNSVESSPTSSTVATSRSNSLLVRLLDPSTPNSVGLGKPRSNSLTNSEPGSPSVIPGHLESLARRPSEGGLNHQLIVNNRTREMAVHSSSRLTSPIPDTSSAMSSLATASLEPVGRNKRRRSGPPTPQLLVPNSMHTSNNITRTRHVSQIEMPTNSIPVSNGPVSSLTQLLLQDFPSTNNSDSSDYDGNKTYGTASSTTSPAYFHQSTFDSQTPHFVELGRMAPVSQPSSSDLIPVAGNLQYNASTPRPKCPPDLPSSIAGDLTPSSTVGHPKSSFPFFAPSGTNGPRVHSPPIYTLPTSGNSVTPSSVGYQSQLTDNSCSTPLPITSSMPFTPTIAIAPTTEAPSSLCRLLLDPQLGPQNSSPESSIPSGTVLSTPKSCMTRGRTVYSSAARSLSSSSPKVTSHDVYEFSTASSESKGSPHSKSTESLSDSVFLETVNPASVSTSHLRPINIDTSYRQSTTCSAASQPLSPKAIAEEVEFLNEILRRDELERSSAGDHLDSAYSPKLKRSRLDNSTRRFSGESHPHVDGDHPFMNEDSDDESVEAVARICEQLQEGFVSKPMTSDHNGNNISSTFSNYSQVIGPSRMPSSLTFASSPSNQSLRTVTTSLEQLDSLTSPRSSSTISWSASSLQAPLRPAGGSHRVNKAAVAAALASQEAAASQRTKLANQRHLAEQRKRLLQHQLFNQVTVYSPTPPSNGISPTIIPPPALISPGLRSPPLKCTKQMRPNPTSDLGGRRVVRRHSGSHQSIPRVSSTTVFGQPSSPTTPVTFNLTATTVVVLTPPTITTTSPGADYYRNCPPEQLSRYLKEVGPNVRVQLSAPISTNGEFLTPLSPPSTQKHGLQSIWPISSSPSVQTTQSIETTQPFGSHATWSGCISGTSMVNRPITSILSPTTSEHDGWFQVHPTPSLSPNVPVAISPVGMKSHGRSKGAGVEKANTGRTSRVNFRRASVASCPSSTPGDLTQEPSMMLSGPIETRLVPGLAQPSLRLQSSEASQQPGSTFLITSPLYSPNPSYATGMNTVGADRHVPPTSPQLASSSSSTTITNPAQVRWTDGAVSRDTSLTPQQQPRINSLPTTPTKYVVGYVPTTLSVITVSPTSDHTPPAQPSPHYLNNTTTIPTTSTRAPSITSSDQVTNAFFLYPSPEQSSKGSAPRPPGTNFIYPPQEPPELIVLQPPTQSQLPHSTYTATTPVVPHPTIHARPIPSSVVGELQHPGVDPVMSHTAHKSSRAAEQTSFSESYVIVEPQVNAGNCVPMDTKLEDSLLPEDIINDVFDLETMVVAKQQQQQQLSAKDFGLRSNCSYSTYSPNLHELDAPRDLNTYPSTASSSPSPCSPRLSNTIPPDSRSYLSP</sequence>
<feature type="region of interest" description="Disordered" evidence="1">
    <location>
        <begin position="754"/>
        <end position="794"/>
    </location>
</feature>
<feature type="compositionally biased region" description="Low complexity" evidence="1">
    <location>
        <begin position="2559"/>
        <end position="2574"/>
    </location>
</feature>
<dbReference type="Proteomes" id="UP000008909">
    <property type="component" value="Unassembled WGS sequence"/>
</dbReference>
<evidence type="ECO:0000313" key="3">
    <source>
        <dbReference type="Proteomes" id="UP000008909"/>
    </source>
</evidence>
<gene>
    <name evidence="2" type="ORF">CLF_110338</name>
</gene>
<feature type="compositionally biased region" description="Low complexity" evidence="1">
    <location>
        <begin position="1334"/>
        <end position="1346"/>
    </location>
</feature>
<feature type="compositionally biased region" description="Polar residues" evidence="1">
    <location>
        <begin position="941"/>
        <end position="951"/>
    </location>
</feature>
<feature type="region of interest" description="Disordered" evidence="1">
    <location>
        <begin position="1729"/>
        <end position="1769"/>
    </location>
</feature>
<keyword evidence="3" id="KW-1185">Reference proteome</keyword>
<feature type="compositionally biased region" description="Polar residues" evidence="1">
    <location>
        <begin position="1275"/>
        <end position="1285"/>
    </location>
</feature>
<feature type="compositionally biased region" description="Basic residues" evidence="1">
    <location>
        <begin position="547"/>
        <end position="563"/>
    </location>
</feature>
<accession>G7YKJ9</accession>
<feature type="compositionally biased region" description="Polar residues" evidence="1">
    <location>
        <begin position="775"/>
        <end position="793"/>
    </location>
</feature>
<feature type="compositionally biased region" description="Polar residues" evidence="1">
    <location>
        <begin position="1160"/>
        <end position="1171"/>
    </location>
</feature>